<evidence type="ECO:0000313" key="1">
    <source>
        <dbReference type="EMBL" id="SFP15703.1"/>
    </source>
</evidence>
<accession>A0A1I5N1S4</accession>
<dbReference type="Proteomes" id="UP000199227">
    <property type="component" value="Unassembled WGS sequence"/>
</dbReference>
<dbReference type="Gene3D" id="3.20.10.10">
    <property type="entry name" value="D-amino Acid Aminotransferase, subunit A, domain 2"/>
    <property type="match status" value="1"/>
</dbReference>
<evidence type="ECO:0000313" key="2">
    <source>
        <dbReference type="Proteomes" id="UP000199227"/>
    </source>
</evidence>
<keyword evidence="2" id="KW-1185">Reference proteome</keyword>
<gene>
    <name evidence="1" type="ORF">SAMN05216234_10814</name>
</gene>
<sequence>MLVETISILDGKALHLGYHQERLNRSQKALFSSFTHISLDKIIKPPSSNRQLKCRVIYANGLVDVSYSTYNPRVVKNLKLIESNIDYSFKYSNREELNELFAQKGNADDILIVKNGLITDTSIANIAFWDGYKWITPKSPLLKGTTRERLLRNGFLIQRDIFIDEIEKFELFALMNAMIGFKPIKNGTIS</sequence>
<dbReference type="STRING" id="223786.SAMN05216234_10814"/>
<dbReference type="OrthoDB" id="1148709at2"/>
<dbReference type="AlphaFoldDB" id="A0A1I5N1S4"/>
<dbReference type="InterPro" id="IPR036038">
    <property type="entry name" value="Aminotransferase-like"/>
</dbReference>
<organism evidence="1 2">
    <name type="scientific">Hydrogenimonas thermophila</name>
    <dbReference type="NCBI Taxonomy" id="223786"/>
    <lineage>
        <taxon>Bacteria</taxon>
        <taxon>Pseudomonadati</taxon>
        <taxon>Campylobacterota</taxon>
        <taxon>Epsilonproteobacteria</taxon>
        <taxon>Campylobacterales</taxon>
        <taxon>Hydrogenimonadaceae</taxon>
        <taxon>Hydrogenimonas</taxon>
    </lineage>
</organism>
<proteinExistence type="predicted"/>
<protein>
    <submittedName>
        <fullName evidence="1">4-amino-4-deoxychorismate lyase</fullName>
    </submittedName>
</protein>
<dbReference type="Pfam" id="PF01063">
    <property type="entry name" value="Aminotran_4"/>
    <property type="match status" value="1"/>
</dbReference>
<name>A0A1I5N1S4_9BACT</name>
<dbReference type="Gene3D" id="3.30.470.10">
    <property type="match status" value="1"/>
</dbReference>
<dbReference type="EMBL" id="FOXB01000008">
    <property type="protein sequence ID" value="SFP15703.1"/>
    <property type="molecule type" value="Genomic_DNA"/>
</dbReference>
<dbReference type="InterPro" id="IPR043132">
    <property type="entry name" value="BCAT-like_C"/>
</dbReference>
<dbReference type="RefSeq" id="WP_092911478.1">
    <property type="nucleotide sequence ID" value="NZ_FOXB01000008.1"/>
</dbReference>
<keyword evidence="1" id="KW-0456">Lyase</keyword>
<reference evidence="1 2" key="1">
    <citation type="submission" date="2016-10" db="EMBL/GenBank/DDBJ databases">
        <authorList>
            <person name="de Groot N.N."/>
        </authorList>
    </citation>
    <scope>NUCLEOTIDE SEQUENCE [LARGE SCALE GENOMIC DNA]</scope>
    <source>
        <strain evidence="1 2">EP1-55-1</strain>
    </source>
</reference>
<dbReference type="InterPro" id="IPR001544">
    <property type="entry name" value="Aminotrans_IV"/>
</dbReference>
<dbReference type="InterPro" id="IPR043131">
    <property type="entry name" value="BCAT-like_N"/>
</dbReference>
<dbReference type="GO" id="GO:0016829">
    <property type="term" value="F:lyase activity"/>
    <property type="evidence" value="ECO:0007669"/>
    <property type="project" value="UniProtKB-KW"/>
</dbReference>
<dbReference type="SUPFAM" id="SSF56752">
    <property type="entry name" value="D-aminoacid aminotransferase-like PLP-dependent enzymes"/>
    <property type="match status" value="1"/>
</dbReference>